<evidence type="ECO:0000256" key="1">
    <source>
        <dbReference type="PROSITE-ProRule" id="PRU00047"/>
    </source>
</evidence>
<feature type="domain" description="CCHC-type" evidence="3">
    <location>
        <begin position="18"/>
        <end position="32"/>
    </location>
</feature>
<dbReference type="VEuPathDB" id="FungiDB:SJAG_06639"/>
<evidence type="ECO:0000256" key="2">
    <source>
        <dbReference type="SAM" id="MobiDB-lite"/>
    </source>
</evidence>
<proteinExistence type="predicted"/>
<accession>T0S2X2</accession>
<gene>
    <name evidence="4" type="ORF">SJAG_06639</name>
</gene>
<evidence type="ECO:0000313" key="4">
    <source>
        <dbReference type="EMBL" id="EQC52961.1"/>
    </source>
</evidence>
<dbReference type="JaponicusDB" id="SJAG_06639"/>
<name>T0S2X2_SCHJY</name>
<dbReference type="SUPFAM" id="SSF57756">
    <property type="entry name" value="Retrovirus zinc finger-like domains"/>
    <property type="match status" value="1"/>
</dbReference>
<reference evidence="4 5" key="1">
    <citation type="journal article" date="2011" name="Science">
        <title>Comparative functional genomics of the fission yeasts.</title>
        <authorList>
            <person name="Rhind N."/>
            <person name="Chen Z."/>
            <person name="Yassour M."/>
            <person name="Thompson D.A."/>
            <person name="Haas B.J."/>
            <person name="Habib N."/>
            <person name="Wapinski I."/>
            <person name="Roy S."/>
            <person name="Lin M.F."/>
            <person name="Heiman D.I."/>
            <person name="Young S.K."/>
            <person name="Furuya K."/>
            <person name="Guo Y."/>
            <person name="Pidoux A."/>
            <person name="Chen H.M."/>
            <person name="Robbertse B."/>
            <person name="Goldberg J.M."/>
            <person name="Aoki K."/>
            <person name="Bayne E.H."/>
            <person name="Berlin A.M."/>
            <person name="Desjardins C.A."/>
            <person name="Dobbs E."/>
            <person name="Dukaj L."/>
            <person name="Fan L."/>
            <person name="FitzGerald M.G."/>
            <person name="French C."/>
            <person name="Gujja S."/>
            <person name="Hansen K."/>
            <person name="Keifenheim D."/>
            <person name="Levin J.Z."/>
            <person name="Mosher R.A."/>
            <person name="Mueller C.A."/>
            <person name="Pfiffner J."/>
            <person name="Priest M."/>
            <person name="Russ C."/>
            <person name="Smialowska A."/>
            <person name="Swoboda P."/>
            <person name="Sykes S.M."/>
            <person name="Vaughn M."/>
            <person name="Vengrova S."/>
            <person name="Yoder R."/>
            <person name="Zeng Q."/>
            <person name="Allshire R."/>
            <person name="Baulcombe D."/>
            <person name="Birren B.W."/>
            <person name="Brown W."/>
            <person name="Ekwall K."/>
            <person name="Kellis M."/>
            <person name="Leatherwood J."/>
            <person name="Levin H."/>
            <person name="Margalit H."/>
            <person name="Martienssen R."/>
            <person name="Nieduszynski C.A."/>
            <person name="Spatafora J.W."/>
            <person name="Friedman N."/>
            <person name="Dalgaard J.Z."/>
            <person name="Baumann P."/>
            <person name="Niki H."/>
            <person name="Regev A."/>
            <person name="Nusbaum C."/>
        </authorList>
    </citation>
    <scope>NUCLEOTIDE SEQUENCE [LARGE SCALE GENOMIC DNA]</scope>
    <source>
        <strain evidence="5">yFS275 / FY16936</strain>
    </source>
</reference>
<dbReference type="EMBL" id="KE651170">
    <property type="protein sequence ID" value="EQC52961.1"/>
    <property type="molecule type" value="Genomic_DNA"/>
</dbReference>
<dbReference type="Gene3D" id="4.10.60.10">
    <property type="entry name" value="Zinc finger, CCHC-type"/>
    <property type="match status" value="1"/>
</dbReference>
<dbReference type="AlphaFoldDB" id="T0S2X2"/>
<dbReference type="InterPro" id="IPR001878">
    <property type="entry name" value="Znf_CCHC"/>
</dbReference>
<evidence type="ECO:0000259" key="3">
    <source>
        <dbReference type="PROSITE" id="PS50158"/>
    </source>
</evidence>
<dbReference type="RefSeq" id="XP_011049081.1">
    <property type="nucleotide sequence ID" value="XM_011050779.1"/>
</dbReference>
<sequence length="146" mass="15962">ISSSNESERAQRRRRNACFRCGQVGHYSRICPHRRRPQAGNVPIQYVCLPMPMPGYPSFGYGAYPSAPAPAPAAFPAAFPMMGQNPGANLDSHSNRSGNNYYSPCGPGFRPPSPPELEKPMFCGSLVSSPITESPTVRLVLKLRIR</sequence>
<dbReference type="SMART" id="SM00343">
    <property type="entry name" value="ZnF_C2HC"/>
    <property type="match status" value="1"/>
</dbReference>
<dbReference type="Proteomes" id="UP000001744">
    <property type="component" value="Unassembled WGS sequence"/>
</dbReference>
<dbReference type="Pfam" id="PF00098">
    <property type="entry name" value="zf-CCHC"/>
    <property type="match status" value="1"/>
</dbReference>
<organism evidence="4 5">
    <name type="scientific">Schizosaccharomyces japonicus (strain yFS275 / FY16936)</name>
    <name type="common">Fission yeast</name>
    <dbReference type="NCBI Taxonomy" id="402676"/>
    <lineage>
        <taxon>Eukaryota</taxon>
        <taxon>Fungi</taxon>
        <taxon>Dikarya</taxon>
        <taxon>Ascomycota</taxon>
        <taxon>Taphrinomycotina</taxon>
        <taxon>Schizosaccharomycetes</taxon>
        <taxon>Schizosaccharomycetales</taxon>
        <taxon>Schizosaccharomycetaceae</taxon>
        <taxon>Schizosaccharomyces</taxon>
    </lineage>
</organism>
<feature type="non-terminal residue" evidence="4">
    <location>
        <position position="1"/>
    </location>
</feature>
<keyword evidence="1" id="KW-0863">Zinc-finger</keyword>
<dbReference type="GO" id="GO:0008270">
    <property type="term" value="F:zinc ion binding"/>
    <property type="evidence" value="ECO:0007669"/>
    <property type="project" value="UniProtKB-KW"/>
</dbReference>
<dbReference type="GeneID" id="22831179"/>
<dbReference type="InterPro" id="IPR036875">
    <property type="entry name" value="Znf_CCHC_sf"/>
</dbReference>
<feature type="compositionally biased region" description="Polar residues" evidence="2">
    <location>
        <begin position="91"/>
        <end position="102"/>
    </location>
</feature>
<dbReference type="PROSITE" id="PS50158">
    <property type="entry name" value="ZF_CCHC"/>
    <property type="match status" value="1"/>
</dbReference>
<feature type="region of interest" description="Disordered" evidence="2">
    <location>
        <begin position="86"/>
        <end position="107"/>
    </location>
</feature>
<keyword evidence="1" id="KW-0479">Metal-binding</keyword>
<dbReference type="HOGENOM" id="CLU_1781978_0_0_1"/>
<evidence type="ECO:0000313" key="5">
    <source>
        <dbReference type="Proteomes" id="UP000001744"/>
    </source>
</evidence>
<protein>
    <recommendedName>
        <fullName evidence="3">CCHC-type domain-containing protein</fullName>
    </recommendedName>
</protein>
<keyword evidence="5" id="KW-1185">Reference proteome</keyword>
<dbReference type="GO" id="GO:0003676">
    <property type="term" value="F:nucleic acid binding"/>
    <property type="evidence" value="ECO:0007669"/>
    <property type="project" value="InterPro"/>
</dbReference>
<keyword evidence="1" id="KW-0862">Zinc</keyword>